<dbReference type="OrthoDB" id="4850466at2759"/>
<keyword evidence="4" id="KW-1185">Reference proteome</keyword>
<gene>
    <name evidence="3" type="ORF">CMUS01_12344</name>
</gene>
<feature type="chain" id="PRO_5034270944" description="Cas1p-like protein" evidence="2">
    <location>
        <begin position="21"/>
        <end position="328"/>
    </location>
</feature>
<feature type="compositionally biased region" description="Pro residues" evidence="1">
    <location>
        <begin position="200"/>
        <end position="226"/>
    </location>
</feature>
<reference evidence="3" key="1">
    <citation type="journal article" date="2020" name="Phytopathology">
        <title>Genome Sequence Resources of Colletotrichum truncatum, C. plurivorum, C. musicola, and C. sojae: Four Species Pathogenic to Soybean (Glycine max).</title>
        <authorList>
            <person name="Rogerio F."/>
            <person name="Boufleur T.R."/>
            <person name="Ciampi-Guillardi M."/>
            <person name="Sukno S.A."/>
            <person name="Thon M.R."/>
            <person name="Massola Junior N.S."/>
            <person name="Baroncelli R."/>
        </authorList>
    </citation>
    <scope>NUCLEOTIDE SEQUENCE</scope>
    <source>
        <strain evidence="3">LFN0074</strain>
    </source>
</reference>
<name>A0A8H6N0M7_9PEZI</name>
<comment type="caution">
    <text evidence="3">The sequence shown here is derived from an EMBL/GenBank/DDBJ whole genome shotgun (WGS) entry which is preliminary data.</text>
</comment>
<feature type="signal peptide" evidence="2">
    <location>
        <begin position="1"/>
        <end position="20"/>
    </location>
</feature>
<feature type="compositionally biased region" description="Low complexity" evidence="1">
    <location>
        <begin position="190"/>
        <end position="199"/>
    </location>
</feature>
<evidence type="ECO:0000313" key="3">
    <source>
        <dbReference type="EMBL" id="KAF6816004.1"/>
    </source>
</evidence>
<evidence type="ECO:0000256" key="2">
    <source>
        <dbReference type="SAM" id="SignalP"/>
    </source>
</evidence>
<protein>
    <recommendedName>
        <fullName evidence="5">Cas1p-like protein</fullName>
    </recommendedName>
</protein>
<proteinExistence type="predicted"/>
<sequence>MRQSLLFAVAALSTFAQVRSLDLRNSGDGRIRIRTVGSGTGGGNDGQGLTLRQGAVVDRREDIEKRQANIEIEGNGATVEVKTLAAENIPGLSANQNGIIAGILDALNGNKGNKANNQNCPPAPPAPPPVTIVKTIFQNASIPAPLTVFVTQAAPPPVTIVMTQSCAPPPPPPPPPACPVAPPAAPPAAAPAAPAATTPTTPPPVAAEPPLPVAAPPAASPAPPAASQPAAAPKPFIGNPAPAAGNSPTTSLNLGGLNGGANPAIPVPAGITAPAVANPAAPPNAVINGLQLSSKLVLGNLVQQNAIQARETPAARAVDAEFEDEAEA</sequence>
<keyword evidence="2" id="KW-0732">Signal</keyword>
<dbReference type="EMBL" id="WIGM01000686">
    <property type="protein sequence ID" value="KAF6816004.1"/>
    <property type="molecule type" value="Genomic_DNA"/>
</dbReference>
<feature type="compositionally biased region" description="Pro residues" evidence="1">
    <location>
        <begin position="167"/>
        <end position="189"/>
    </location>
</feature>
<evidence type="ECO:0000256" key="1">
    <source>
        <dbReference type="SAM" id="MobiDB-lite"/>
    </source>
</evidence>
<accession>A0A8H6N0M7</accession>
<organism evidence="3 4">
    <name type="scientific">Colletotrichum musicola</name>
    <dbReference type="NCBI Taxonomy" id="2175873"/>
    <lineage>
        <taxon>Eukaryota</taxon>
        <taxon>Fungi</taxon>
        <taxon>Dikarya</taxon>
        <taxon>Ascomycota</taxon>
        <taxon>Pezizomycotina</taxon>
        <taxon>Sordariomycetes</taxon>
        <taxon>Hypocreomycetidae</taxon>
        <taxon>Glomerellales</taxon>
        <taxon>Glomerellaceae</taxon>
        <taxon>Colletotrichum</taxon>
        <taxon>Colletotrichum orchidearum species complex</taxon>
    </lineage>
</organism>
<feature type="region of interest" description="Disordered" evidence="1">
    <location>
        <begin position="309"/>
        <end position="328"/>
    </location>
</feature>
<dbReference type="Proteomes" id="UP000639643">
    <property type="component" value="Unassembled WGS sequence"/>
</dbReference>
<evidence type="ECO:0000313" key="4">
    <source>
        <dbReference type="Proteomes" id="UP000639643"/>
    </source>
</evidence>
<dbReference type="AlphaFoldDB" id="A0A8H6N0M7"/>
<feature type="region of interest" description="Disordered" evidence="1">
    <location>
        <begin position="165"/>
        <end position="250"/>
    </location>
</feature>
<evidence type="ECO:0008006" key="5">
    <source>
        <dbReference type="Google" id="ProtNLM"/>
    </source>
</evidence>